<feature type="compositionally biased region" description="Basic and acidic residues" evidence="4">
    <location>
        <begin position="3560"/>
        <end position="3571"/>
    </location>
</feature>
<evidence type="ECO:0000313" key="6">
    <source>
        <dbReference type="EMBL" id="CAL1162765.1"/>
    </source>
</evidence>
<dbReference type="EMBL" id="CAMXCT020004513">
    <property type="protein sequence ID" value="CAL1162765.1"/>
    <property type="molecule type" value="Genomic_DNA"/>
</dbReference>
<proteinExistence type="predicted"/>
<dbReference type="InterPro" id="IPR029021">
    <property type="entry name" value="Prot-tyrosine_phosphatase-like"/>
</dbReference>
<comment type="caution">
    <text evidence="5">The sequence shown here is derived from an EMBL/GenBank/DDBJ whole genome shotgun (WGS) entry which is preliminary data.</text>
</comment>
<name>A0A9P1DGP6_9DINO</name>
<sequence>MAALGLDQVLNLAQQYGARDALEPRAPAVAVARGGGRRPGGGGLGRHNRARGAEARQRGARWARKQKQLVLQSKCFNKTGHARTADHRLPSQQDLSRQSVAGKGKWKTWTPEAILRAGFGQETATYRQIANEVEGASCSQARAARFACAAAVCKSQAESCEKVVAEASEEPLRFFIQNLMFDESTFDLRVGKDAANSCSVLCSHSQWTMGFAPSLESARDAVRDEHIVRSPQVLAPMNSATMWKTLSCHPGSIGACEVAADHVCTLTTCDSHAANLKMLKHLDTVLPSDHYFLPMLCTQHRNGNVLEQLTHLLGNLGGCFCVSRVLNSRHAVQALRKRTAAGLEQHLAVLQAEPAGVQTEWEEARSLTRSFLKLAAMFEASSKEAKESEVEIAEPAADELPPGYSRLLGFFNGPWTGPEWGVVSAVGFCQFAQLGSFKSVATFCCYALAMADRAAEVPAETKEAEGKMDVDQPVCEEPNKGPQAEPEKPVEGAAAVAEGPPAKPAEGPPAKPATPAGPKGKPVVGPSGLLYKSPPYKSPPAGPSGFPAKAMPGGPPVGLLTRAVRREQNTVFADWARSLAPVDARRAVLKRVDSLATTSTDAQVQQLAAVLVCDAYGGSASTEMIFRAREAYNRRHPMHLVLTTAGGGELWVGSIQAAGDVDFLRKNGISALVACASNVPVARSAGLKHLGTYDGTGAVTGDVKWFRLLALMDMVGQELRAAGRVLFSCRNGAHRSATMVALVLCFLTGEPPAVVMAHVARIREMCDFDSLHPDRRNFNRPIVTPAQWLETKEKDLRAAHDALEPGEKCMLNMVMTPDEFERFALANGASIPDVGARPKSRVAPQRAQPWQFETTDAETSDFCKITGPEAVKTSGSEGQESWNMLTDQGEGKRQKMTSSESDAAGGASAPASLGSRQPVTPPKAPAVEPSGSVASEAAGPALSEAAGPAPSQAVGPVEPQPAVEKEYALADLRSVVTTLGALDACLQHFSSKASTPESTLEPGAPHDAVQGEQQPAGAQPMQQEEVPDWGGDEAEEEQAASWDELGQSVGQMTKSSPEEIKRLSELLESHKNQIVRILEQQEAREKEQHAAGSVFEACMRQEWETAASLVERLRPEQLEQMQDYGGLTVLHHAVRSGSVEFVLAILLKCPQLANRVTFPHRQPGNWTPLMILANLPHEGEAEATIGYMLCQHMDLGALNVRGTSWSTATHMAVSRAKWSLTKSILYRIDDLGGKGAVMDHTAQANNAGRGIVDIALSCNLSMARYLQQFWEAQPLHPAPRSSSYRPYRHEEQSNASGYGSSAGFPRDRAEAVTKAKNLIEEHVLKPMPLPAMNKWTKVAPTVAHISLLGLFHNGFVVDAFKAEYGELQDESSDHSNDEDKKLEVPVNEARKWRLLARRRNMRATHFLSDPQSLWINLLWCQLAGGIMRLHGKLFKNATWFSDRPKKEQSKSVHLLGSLCCPETNPAWTNLTDLLNILQDPAKRLSLLIWRFGPLAGWPQARRRIVRKSIMVMAGQLARKLILPWQQYPWCLWPLALKDASQEDHRSCAKALLNSKPCCLDSGFSQRLKRIHRTEEELLNSQLQVFLQKVFERVVPTSTFIERRFAQFAHWSDQQPKLGTLAAKHVTSFCKGAAQAWKQNHPQHQKRNHLSRPDWVEQKQGSRTTGYNVFMSEFRKNYSAQQVAGDEGRQTFVQEAKAAWRRLSPGEKAPYSFKARGLNSLRSRSSQMSDNEAGPEGRETGGLWNTCLLQDRWPLRVDLLEAAMGEGIVALRKISSAWEEEHAMLVEAEDDLPDVSDNLFAVCPHGGCEEELQAAQRPVFREIHDDLVTAVRVIEPLKRDLSAHPLVLEWHSLSLQKRRFAVVAFHIRKPPWDMVLLELEEAGDSEELPFCLAVQLGRQSIHSDIAFCHELARAASDWVLFRLSIGDLTVDYGIFQAAERKELSRSELRQAAAEMKQVMLAAKAAKLAQGLTANKKRKSRNSNKRKSKGKRSQTLAPDVSDMEWNSASESGGSASDFGADTSSVAAPASSSAGPARRGSASDFAADTSSVAAPASSSAGPARSKRVKQSRSIPWGPFQIAPIVPAAGHSGWGAICGQHCDRGNSLSCKKAMNRGSLTDAECVLRLKRWLLAGHSDQNWPVHRRRSHHVELGGKGLQDFAQGMSEEAMDALELERKAEPDAGPCEKVRWLQGFEPWTACLVSALAVFCSAVDDLLSQAASSVGPVVLATLDVCFTLSKACVCCLCNAKSTDPSPLVGGEEDDQYGGRRPWNKYRKVRHPGSDEQVKVPEGKLCMICFSTFRALGLNYKYPSYGAYYKEIVNDNSKHTSFINSMKEWIKQRNEDPTGRMDREAVKKAHTTLHSETKTGVKLKGPKREFVLLEHWDPKLDGELDEAHIVEETWQGKKVKGIWRAKGRAGVLEASGYEDTSLAERTEEHSGSGPFAEQALVTQKTALQKVFADAGEERQKHTVAAGPASQAGDVLATLQKMLPNLKLAGGGQALSADPEADEASPSALVDLHKDEDEDEAEEEEEVCPAARLAATVGGPKAAKAKPKANPKATAKAASRPSVTATPKAAEGRRPGEQSNSSARPKAAAAKATEEPQKRVAATETLQLDGRGKRLKENLAEMCQKLEDTLEANHLEVNYSLQHADAKLVYSKKTKALNSLLNTATKQIKKIEDSVNKHGLVEELERFQSLQDVIQKLLDLFTRLNIASPVADELAEAVEACKSSPFNIVLGPEVWQKLLSTKCSQCCLYQDFSAYCKLFRSSEDEVKELRIRMSQQDLAQLVDLEVEQALANMLRNFPSQDVQKKESDYRCQVVTFCEAIVAEQGHPDSELSGPCAKVASMVVDLMSLGDVVALQRGAEKLKELGADERPGSVVAFFTKHKVGQSLTQASAEVMVEGAARVNVEQALQEASAALQVVKEKSVAGEEELSGVVAVFFEKKRLVQKEIVDMKKQGTHMQKATTRATQELENISQEMWSWLKSALRLELLNTLCGMLENSSALLAPAGGSSPGQFSIQDVEDVLRNDEILKHTLWNSLSEEMKKEKRILKLFDFYGTLAEQAVTLVKFALSQKSETRFVFQGAALPAKPLPEMLRKLQGLPEQLQNLGGGENQVDDSQCAALLAAVDAELAQQKNAGFVSLGQLIRDFLDQKPEASKAKLEEVKLMFPQQSEARQVLAAWLGRPEGPEQLVPRLNALQNLEFARSKTELSSTHLLETCCLEGHQPWQDWCSQQRARLFQALMGHGDARAKALEQKIVEVMAQLSGVPPSSKEGAFRTAVQERMSSLSTSSTVLKKKADELQCVIECLSTAESGDASEAAGRLKNSMMEGKALHQCIVATLCYFAALTLFRSSALSSQAKKGASDLNTLMHTCFVELETAHPCSWLDETSMEETLLQMSQAVQKVFEQMKAHPAPVDVTARWAQAHEKRKELPELSEFLRIRPDKGPAAPAVPQASAQASPPEVRRESEGQGKLGPMATKASALKLRTGKAVPGQEKTEESAQVEAAVAQAEAAVGQDVLKAAEPAKPEIAVQPKTAVSETEAAASPALAGAAVKRPKLGHKEATKKDEKPAAAGPADGSTGPAASGSVPKSTKLTETEQAQWKSFCDKMGPDWRKRFAAHAAKRMRKKEKKEKSAKEKKEKNQKKDKGKKEKKDKKEKKNKKEKSRKEKNEGRSGKRNRAVEDDDEDDLFGDGTVRSQGPGKTPAPKKPARKAEAKTKAKAKAKAQSKAKAAAKAAAKATAKANPKEEQQARAKEKAAAVPKASAEAQATASAVGLAAGRLVGARWRTSAMPGERRVLRARPSLDADGVKECEQEAKTRCIPADALVDGSWLWNVCRENLDLCRRMAPHRPCWGSATLTWGSLCSGSEGPAWVIAALNQLFEQEKAVDFKLEHVFSCELSAEKRKWIHASSMLAEPAYARLAARVSGHDDDELPAVDWEEVLRAADAPCIFCNITDMGAAQAECWEHGPGKCHVRSVDLLVVGTSCKDMSRANPGSVRQEVVLNATESRGGSAQTFKGLLSYLERHRPLMILFENVDAMEDVKAAGQSNMDVFWSQMAAHGYEGQSVLTDSSEFGLPARRRRLYVFLVRVPGNPLLSFQDRNVDSIFTTFGGLLSGCLRHGPCASDILLEDHHPAVLEELQLRTWRREEQNRSEKPAPTGDWPDQHMKLAQALRLRWGQGAPPELASNPWFQTLTAREQDALPLLQAQMPAEKSMMRDLSQSIVRANANTWKTDAQKHLAPTMLPKMNVWIEPVGHHVKKARMLLGREALLYQGFPVLLFLETLQKMQQDIEAAGRAKPIIGDELLRNTGGNKRPKWSSDKPEPRGRDLLVSWKPTEALMQDLAGNAMALPVVMTMLQCAFASVSWRPKDLVGTAAAAPVSTQEDVAAALAAVQGLRSEDSVADPVSKPAAVSAGVAVLKRKLRERKSQ</sequence>
<feature type="region of interest" description="Disordered" evidence="4">
    <location>
        <begin position="3526"/>
        <end position="3755"/>
    </location>
</feature>
<evidence type="ECO:0000256" key="2">
    <source>
        <dbReference type="ARBA" id="ARBA00022679"/>
    </source>
</evidence>
<feature type="region of interest" description="Disordered" evidence="4">
    <location>
        <begin position="1970"/>
        <end position="2069"/>
    </location>
</feature>
<gene>
    <name evidence="5" type="ORF">C1SCF055_LOCUS34755</name>
</gene>
<dbReference type="EMBL" id="CAMXCT010004513">
    <property type="protein sequence ID" value="CAI4009390.1"/>
    <property type="molecule type" value="Genomic_DNA"/>
</dbReference>
<dbReference type="SUPFAM" id="SSF53335">
    <property type="entry name" value="S-adenosyl-L-methionine-dependent methyltransferases"/>
    <property type="match status" value="1"/>
</dbReference>
<keyword evidence="7" id="KW-1185">Reference proteome</keyword>
<reference evidence="5" key="1">
    <citation type="submission" date="2022-10" db="EMBL/GenBank/DDBJ databases">
        <authorList>
            <person name="Chen Y."/>
            <person name="Dougan E. K."/>
            <person name="Chan C."/>
            <person name="Rhodes N."/>
            <person name="Thang M."/>
        </authorList>
    </citation>
    <scope>NUCLEOTIDE SEQUENCE</scope>
</reference>
<reference evidence="6" key="2">
    <citation type="submission" date="2024-04" db="EMBL/GenBank/DDBJ databases">
        <authorList>
            <person name="Chen Y."/>
            <person name="Shah S."/>
            <person name="Dougan E. K."/>
            <person name="Thang M."/>
            <person name="Chan C."/>
        </authorList>
    </citation>
    <scope>NUCLEOTIDE SEQUENCE [LARGE SCALE GENOMIC DNA]</scope>
</reference>
<feature type="compositionally biased region" description="Low complexity" evidence="4">
    <location>
        <begin position="3543"/>
        <end position="3553"/>
    </location>
</feature>
<dbReference type="PANTHER" id="PTHR34403">
    <property type="entry name" value="TOL-PAL SYSTEM PROTEIN TOLA"/>
    <property type="match status" value="1"/>
</dbReference>
<evidence type="ECO:0000256" key="3">
    <source>
        <dbReference type="SAM" id="Coils"/>
    </source>
</evidence>
<feature type="compositionally biased region" description="Basic residues" evidence="4">
    <location>
        <begin position="3617"/>
        <end position="3631"/>
    </location>
</feature>
<evidence type="ECO:0000256" key="1">
    <source>
        <dbReference type="ARBA" id="ARBA00022603"/>
    </source>
</evidence>
<dbReference type="Pfam" id="PF00145">
    <property type="entry name" value="DNA_methylase"/>
    <property type="match status" value="1"/>
</dbReference>
<feature type="compositionally biased region" description="Basic and acidic residues" evidence="4">
    <location>
        <begin position="3666"/>
        <end position="3675"/>
    </location>
</feature>
<feature type="region of interest" description="Disordered" evidence="4">
    <location>
        <begin position="1637"/>
        <end position="1658"/>
    </location>
</feature>
<feature type="compositionally biased region" description="Polar residues" evidence="4">
    <location>
        <begin position="2002"/>
        <end position="2012"/>
    </location>
</feature>
<feature type="compositionally biased region" description="Low complexity" evidence="4">
    <location>
        <begin position="2021"/>
        <end position="2060"/>
    </location>
</feature>
<feature type="compositionally biased region" description="Basic residues" evidence="4">
    <location>
        <begin position="1640"/>
        <end position="1649"/>
    </location>
</feature>
<feature type="region of interest" description="Disordered" evidence="4">
    <location>
        <begin position="1277"/>
        <end position="1304"/>
    </location>
</feature>
<keyword evidence="1" id="KW-0489">Methyltransferase</keyword>
<feature type="coiled-coil region" evidence="3">
    <location>
        <begin position="1060"/>
        <end position="1087"/>
    </location>
</feature>
<dbReference type="InterPro" id="IPR050972">
    <property type="entry name" value="SDr-like"/>
</dbReference>
<feature type="compositionally biased region" description="Polar residues" evidence="4">
    <location>
        <begin position="90"/>
        <end position="99"/>
    </location>
</feature>
<feature type="compositionally biased region" description="Low complexity" evidence="4">
    <location>
        <begin position="3729"/>
        <end position="3744"/>
    </location>
</feature>
<feature type="compositionally biased region" description="Basic and acidic residues" evidence="4">
    <location>
        <begin position="4318"/>
        <end position="4327"/>
    </location>
</feature>
<keyword evidence="2" id="KW-0808">Transferase</keyword>
<feature type="compositionally biased region" description="Pro residues" evidence="4">
    <location>
        <begin position="501"/>
        <end position="512"/>
    </location>
</feature>
<dbReference type="SUPFAM" id="SSF52799">
    <property type="entry name" value="(Phosphotyrosine protein) phosphatases II"/>
    <property type="match status" value="1"/>
</dbReference>
<feature type="region of interest" description="Disordered" evidence="4">
    <location>
        <begin position="993"/>
        <end position="1040"/>
    </location>
</feature>
<feature type="compositionally biased region" description="Basic and acidic residues" evidence="4">
    <location>
        <begin position="3745"/>
        <end position="3755"/>
    </location>
</feature>
<feature type="compositionally biased region" description="Gly residues" evidence="4">
    <location>
        <begin position="33"/>
        <end position="45"/>
    </location>
</feature>
<dbReference type="Gene3D" id="3.40.50.150">
    <property type="entry name" value="Vaccinia Virus protein VP39"/>
    <property type="match status" value="1"/>
</dbReference>
<feature type="compositionally biased region" description="Basic residues" evidence="4">
    <location>
        <begin position="3719"/>
        <end position="3728"/>
    </location>
</feature>
<feature type="compositionally biased region" description="Low complexity" evidence="4">
    <location>
        <begin position="898"/>
        <end position="915"/>
    </location>
</feature>
<keyword evidence="3" id="KW-0175">Coiled coil</keyword>
<dbReference type="OrthoDB" id="423221at2759"/>
<evidence type="ECO:0000313" key="5">
    <source>
        <dbReference type="EMBL" id="CAI4009390.1"/>
    </source>
</evidence>
<accession>A0A9P1DGP6</accession>
<feature type="compositionally biased region" description="Low complexity" evidence="4">
    <location>
        <begin position="513"/>
        <end position="526"/>
    </location>
</feature>
<feature type="region of interest" description="Disordered" evidence="4">
    <location>
        <begin position="4306"/>
        <end position="4327"/>
    </location>
</feature>
<dbReference type="GO" id="GO:0032259">
    <property type="term" value="P:methylation"/>
    <property type="evidence" value="ECO:0007669"/>
    <property type="project" value="UniProtKB-KW"/>
</dbReference>
<feature type="region of interest" description="Disordered" evidence="4">
    <location>
        <begin position="833"/>
        <end position="959"/>
    </location>
</feature>
<dbReference type="InterPro" id="IPR036770">
    <property type="entry name" value="Ankyrin_rpt-contain_sf"/>
</dbReference>
<dbReference type="Proteomes" id="UP001152797">
    <property type="component" value="Unassembled WGS sequence"/>
</dbReference>
<protein>
    <submittedName>
        <fullName evidence="5">Uncharacterized protein</fullName>
    </submittedName>
</protein>
<feature type="compositionally biased region" description="Basic residues" evidence="4">
    <location>
        <begin position="1973"/>
        <end position="1990"/>
    </location>
</feature>
<feature type="region of interest" description="Disordered" evidence="4">
    <location>
        <begin position="2517"/>
        <end position="2610"/>
    </location>
</feature>
<feature type="compositionally biased region" description="Low complexity" evidence="4">
    <location>
        <begin position="3447"/>
        <end position="3462"/>
    </location>
</feature>
<dbReference type="EMBL" id="CAMXCT030004513">
    <property type="protein sequence ID" value="CAL4796702.1"/>
    <property type="molecule type" value="Genomic_DNA"/>
</dbReference>
<feature type="compositionally biased region" description="Basic and acidic residues" evidence="4">
    <location>
        <begin position="460"/>
        <end position="470"/>
    </location>
</feature>
<evidence type="ECO:0000313" key="7">
    <source>
        <dbReference type="Proteomes" id="UP001152797"/>
    </source>
</evidence>
<dbReference type="Gene3D" id="3.90.190.10">
    <property type="entry name" value="Protein tyrosine phosphatase superfamily"/>
    <property type="match status" value="1"/>
</dbReference>
<feature type="region of interest" description="Disordered" evidence="4">
    <location>
        <begin position="31"/>
        <end position="59"/>
    </location>
</feature>
<dbReference type="InterPro" id="IPR029063">
    <property type="entry name" value="SAM-dependent_MTases_sf"/>
</dbReference>
<feature type="compositionally biased region" description="Basic and acidic residues" evidence="4">
    <location>
        <begin position="3632"/>
        <end position="3652"/>
    </location>
</feature>
<feature type="compositionally biased region" description="Low complexity" evidence="4">
    <location>
        <begin position="491"/>
        <end position="500"/>
    </location>
</feature>
<feature type="region of interest" description="Disordered" evidence="4">
    <location>
        <begin position="81"/>
        <end position="103"/>
    </location>
</feature>
<feature type="region of interest" description="Disordered" evidence="4">
    <location>
        <begin position="460"/>
        <end position="543"/>
    </location>
</feature>
<dbReference type="PANTHER" id="PTHR34403:SF16">
    <property type="entry name" value="GLYCINE, ALANINE AND ASPARAGINE-RICH PROTEIN-LIKE"/>
    <property type="match status" value="1"/>
</dbReference>
<dbReference type="SUPFAM" id="SSF48403">
    <property type="entry name" value="Ankyrin repeat"/>
    <property type="match status" value="1"/>
</dbReference>
<feature type="compositionally biased region" description="Basic and acidic residues" evidence="4">
    <location>
        <begin position="3606"/>
        <end position="3616"/>
    </location>
</feature>
<feature type="compositionally biased region" description="Acidic residues" evidence="4">
    <location>
        <begin position="2520"/>
        <end position="2531"/>
    </location>
</feature>
<dbReference type="Gene3D" id="1.25.40.20">
    <property type="entry name" value="Ankyrin repeat-containing domain"/>
    <property type="match status" value="1"/>
</dbReference>
<feature type="compositionally biased region" description="Basic residues" evidence="4">
    <location>
        <begin position="3653"/>
        <end position="3665"/>
    </location>
</feature>
<dbReference type="GO" id="GO:0008168">
    <property type="term" value="F:methyltransferase activity"/>
    <property type="evidence" value="ECO:0007669"/>
    <property type="project" value="UniProtKB-KW"/>
</dbReference>
<organism evidence="5">
    <name type="scientific">Cladocopium goreaui</name>
    <dbReference type="NCBI Taxonomy" id="2562237"/>
    <lineage>
        <taxon>Eukaryota</taxon>
        <taxon>Sar</taxon>
        <taxon>Alveolata</taxon>
        <taxon>Dinophyceae</taxon>
        <taxon>Suessiales</taxon>
        <taxon>Symbiodiniaceae</taxon>
        <taxon>Cladocopium</taxon>
    </lineage>
</organism>
<feature type="compositionally biased region" description="Polar residues" evidence="4">
    <location>
        <begin position="873"/>
        <end position="886"/>
    </location>
</feature>
<feature type="compositionally biased region" description="Polar residues" evidence="4">
    <location>
        <begin position="3589"/>
        <end position="3603"/>
    </location>
</feature>
<evidence type="ECO:0000256" key="4">
    <source>
        <dbReference type="SAM" id="MobiDB-lite"/>
    </source>
</evidence>
<feature type="compositionally biased region" description="Acidic residues" evidence="4">
    <location>
        <begin position="1025"/>
        <end position="1038"/>
    </location>
</feature>
<feature type="region of interest" description="Disordered" evidence="4">
    <location>
        <begin position="3444"/>
        <end position="3476"/>
    </location>
</feature>
<dbReference type="InterPro" id="IPR001525">
    <property type="entry name" value="C5_MeTfrase"/>
</dbReference>